<protein>
    <submittedName>
        <fullName evidence="1">Uncharacterized protein</fullName>
    </submittedName>
</protein>
<accession>A0A0E9XMS3</accession>
<dbReference type="AlphaFoldDB" id="A0A0E9XMS3"/>
<reference evidence="1" key="2">
    <citation type="journal article" date="2015" name="Fish Shellfish Immunol.">
        <title>Early steps in the European eel (Anguilla anguilla)-Vibrio vulnificus interaction in the gills: Role of the RtxA13 toxin.</title>
        <authorList>
            <person name="Callol A."/>
            <person name="Pajuelo D."/>
            <person name="Ebbesson L."/>
            <person name="Teles M."/>
            <person name="MacKenzie S."/>
            <person name="Amaro C."/>
        </authorList>
    </citation>
    <scope>NUCLEOTIDE SEQUENCE</scope>
</reference>
<sequence>MQLHSLATRWHSRLTKLKKFTFAALRLKIVAESPLDFITKTKFTPEKKA</sequence>
<organism evidence="1">
    <name type="scientific">Anguilla anguilla</name>
    <name type="common">European freshwater eel</name>
    <name type="synonym">Muraena anguilla</name>
    <dbReference type="NCBI Taxonomy" id="7936"/>
    <lineage>
        <taxon>Eukaryota</taxon>
        <taxon>Metazoa</taxon>
        <taxon>Chordata</taxon>
        <taxon>Craniata</taxon>
        <taxon>Vertebrata</taxon>
        <taxon>Euteleostomi</taxon>
        <taxon>Actinopterygii</taxon>
        <taxon>Neopterygii</taxon>
        <taxon>Teleostei</taxon>
        <taxon>Anguilliformes</taxon>
        <taxon>Anguillidae</taxon>
        <taxon>Anguilla</taxon>
    </lineage>
</organism>
<reference evidence="1" key="1">
    <citation type="submission" date="2014-11" db="EMBL/GenBank/DDBJ databases">
        <authorList>
            <person name="Amaro Gonzalez C."/>
        </authorList>
    </citation>
    <scope>NUCLEOTIDE SEQUENCE</scope>
</reference>
<proteinExistence type="predicted"/>
<name>A0A0E9XMS3_ANGAN</name>
<evidence type="ECO:0000313" key="1">
    <source>
        <dbReference type="EMBL" id="JAI04023.1"/>
    </source>
</evidence>
<dbReference type="EMBL" id="GBXM01004555">
    <property type="protein sequence ID" value="JAI04023.1"/>
    <property type="molecule type" value="Transcribed_RNA"/>
</dbReference>